<dbReference type="PANTHER" id="PTHR11707:SF28">
    <property type="entry name" value="60 KDA LYSOPHOSPHOLIPASE"/>
    <property type="match status" value="1"/>
</dbReference>
<dbReference type="Pfam" id="PF00710">
    <property type="entry name" value="Asparaginase"/>
    <property type="match status" value="1"/>
</dbReference>
<evidence type="ECO:0000259" key="4">
    <source>
        <dbReference type="Pfam" id="PF17763"/>
    </source>
</evidence>
<evidence type="ECO:0000259" key="3">
    <source>
        <dbReference type="Pfam" id="PF00710"/>
    </source>
</evidence>
<feature type="domain" description="L-asparaginase N-terminal" evidence="3">
    <location>
        <begin position="8"/>
        <end position="195"/>
    </location>
</feature>
<dbReference type="CDD" id="cd08964">
    <property type="entry name" value="L-asparaginase_II"/>
    <property type="match status" value="1"/>
</dbReference>
<dbReference type="InterPro" id="IPR036152">
    <property type="entry name" value="Asp/glu_Ase-like_sf"/>
</dbReference>
<organism evidence="5 6">
    <name type="scientific">Pseudonocardia yunnanensis</name>
    <dbReference type="NCBI Taxonomy" id="58107"/>
    <lineage>
        <taxon>Bacteria</taxon>
        <taxon>Bacillati</taxon>
        <taxon>Actinomycetota</taxon>
        <taxon>Actinomycetes</taxon>
        <taxon>Pseudonocardiales</taxon>
        <taxon>Pseudonocardiaceae</taxon>
        <taxon>Pseudonocardia</taxon>
    </lineage>
</organism>
<protein>
    <submittedName>
        <fullName evidence="5">Asparaginase</fullName>
    </submittedName>
</protein>
<dbReference type="PIRSF" id="PIRSF500176">
    <property type="entry name" value="L_ASNase"/>
    <property type="match status" value="1"/>
</dbReference>
<dbReference type="RefSeq" id="WP_344724113.1">
    <property type="nucleotide sequence ID" value="NZ_BAAAUS010000024.1"/>
</dbReference>
<comment type="similarity">
    <text evidence="1">Belongs to the asparaginase 1 family.</text>
</comment>
<dbReference type="Gene3D" id="3.40.50.40">
    <property type="match status" value="1"/>
</dbReference>
<keyword evidence="6" id="KW-1185">Reference proteome</keyword>
<feature type="domain" description="Asparaginase/glutaminase C-terminal" evidence="4">
    <location>
        <begin position="211"/>
        <end position="325"/>
    </location>
</feature>
<dbReference type="EMBL" id="JBHUCO010000037">
    <property type="protein sequence ID" value="MFD1521544.1"/>
    <property type="molecule type" value="Genomic_DNA"/>
</dbReference>
<accession>A0ABW4F576</accession>
<name>A0ABW4F576_9PSEU</name>
<gene>
    <name evidence="5" type="ORF">ACFSJD_28890</name>
</gene>
<dbReference type="InterPro" id="IPR027474">
    <property type="entry name" value="L-asparaginase_N"/>
</dbReference>
<dbReference type="InterPro" id="IPR027473">
    <property type="entry name" value="L-asparaginase_C"/>
</dbReference>
<dbReference type="InterPro" id="IPR037152">
    <property type="entry name" value="L-asparaginase_N_sf"/>
</dbReference>
<comment type="caution">
    <text evidence="5">The sequence shown here is derived from an EMBL/GenBank/DDBJ whole genome shotgun (WGS) entry which is preliminary data.</text>
</comment>
<dbReference type="SMART" id="SM00870">
    <property type="entry name" value="Asparaginase"/>
    <property type="match status" value="1"/>
</dbReference>
<dbReference type="PANTHER" id="PTHR11707">
    <property type="entry name" value="L-ASPARAGINASE"/>
    <property type="match status" value="1"/>
</dbReference>
<dbReference type="SUPFAM" id="SSF53774">
    <property type="entry name" value="Glutaminase/Asparaginase"/>
    <property type="match status" value="1"/>
</dbReference>
<dbReference type="PROSITE" id="PS51732">
    <property type="entry name" value="ASN_GLN_ASE_3"/>
    <property type="match status" value="1"/>
</dbReference>
<dbReference type="Gene3D" id="3.40.50.1170">
    <property type="entry name" value="L-asparaginase, N-terminal domain"/>
    <property type="match status" value="1"/>
</dbReference>
<dbReference type="SFLD" id="SFLDS00057">
    <property type="entry name" value="Glutaminase/Asparaginase"/>
    <property type="match status" value="1"/>
</dbReference>
<dbReference type="InterPro" id="IPR004550">
    <property type="entry name" value="AsnASE_II"/>
</dbReference>
<dbReference type="InterPro" id="IPR040919">
    <property type="entry name" value="Asparaginase_C"/>
</dbReference>
<evidence type="ECO:0000313" key="5">
    <source>
        <dbReference type="EMBL" id="MFD1521544.1"/>
    </source>
</evidence>
<evidence type="ECO:0000256" key="2">
    <source>
        <dbReference type="ARBA" id="ARBA00022801"/>
    </source>
</evidence>
<sequence>MTKPCLAVGSLGGTITMTRDDGDGRGVTPSLTVADLLAAVPGLANSTELLTRTLATAPGASLGFADVLAAMDWARQAVDDGAAAAVLVQGTDTLEETSYLLDLHWDREQPLVLTGAMRPPRQPGADGPANILAASAVATAPSSRGLGVLVTINDEVHAARRIRKSDATALDAFTSAPFGPLARIHEGAVVYANRPRRWAALPRPTAAHVPRVALLEASLGDDGALLETVCDAGYDGVVLSAFGAGHVSATMAAAVSKAVEHVPVLLTSRTGSGSVLSRTYGFTGSEQDLLARGVVSAGWLDAHKARILLWSLIATGSPLRRIREVVAARGGHPSGPDQN</sequence>
<dbReference type="PIRSF" id="PIRSF001220">
    <property type="entry name" value="L-ASNase_gatD"/>
    <property type="match status" value="1"/>
</dbReference>
<dbReference type="InterPro" id="IPR006034">
    <property type="entry name" value="Asparaginase/glutaminase-like"/>
</dbReference>
<dbReference type="Pfam" id="PF17763">
    <property type="entry name" value="Asparaginase_C"/>
    <property type="match status" value="1"/>
</dbReference>
<dbReference type="PRINTS" id="PR00139">
    <property type="entry name" value="ASNGLNASE"/>
</dbReference>
<evidence type="ECO:0000256" key="1">
    <source>
        <dbReference type="ARBA" id="ARBA00010518"/>
    </source>
</evidence>
<proteinExistence type="inferred from homology"/>
<evidence type="ECO:0000313" key="6">
    <source>
        <dbReference type="Proteomes" id="UP001597114"/>
    </source>
</evidence>
<reference evidence="6" key="1">
    <citation type="journal article" date="2019" name="Int. J. Syst. Evol. Microbiol.">
        <title>The Global Catalogue of Microorganisms (GCM) 10K type strain sequencing project: providing services to taxonomists for standard genome sequencing and annotation.</title>
        <authorList>
            <consortium name="The Broad Institute Genomics Platform"/>
            <consortium name="The Broad Institute Genome Sequencing Center for Infectious Disease"/>
            <person name="Wu L."/>
            <person name="Ma J."/>
        </authorList>
    </citation>
    <scope>NUCLEOTIDE SEQUENCE [LARGE SCALE GENOMIC DNA]</scope>
    <source>
        <strain evidence="6">CCM 7043</strain>
    </source>
</reference>
<dbReference type="Proteomes" id="UP001597114">
    <property type="component" value="Unassembled WGS sequence"/>
</dbReference>
<keyword evidence="2" id="KW-0378">Hydrolase</keyword>